<evidence type="ECO:0000256" key="5">
    <source>
        <dbReference type="ARBA" id="ARBA00013189"/>
    </source>
</evidence>
<sequence length="331" mass="35738">MRILITGGAGYIGSTIGSAALDAGHDVVVIDDLSEGRAEFCAGRTFYQGDIGDAELLDKVFSENRVDAVVHCAAHIVVPESVAQPLRYYENNVGKTLDLLDGMLRNGVHDIVFSSSASVYADPTDGFAVDEGHSTAADSPYARTKLMMEQVLADTAGATRLRAVALRYFNPLGADPALRSGQQRPHPTNVLGKMLDAWSEGSTFTITGCDWDTPDGTGIRDYIHVWDLAQAHVAALEHLRELVTDEQSYQVINVGTGRPMSVRELTDAFQQATGAPLRITEGPARPGDVIGAYARTDKAAELLGWHARLSVADGIRDALAWLPKRREMLGY</sequence>
<dbReference type="GO" id="GO:0006012">
    <property type="term" value="P:galactose metabolic process"/>
    <property type="evidence" value="ECO:0007669"/>
    <property type="project" value="UniProtKB-UniPathway"/>
</dbReference>
<keyword evidence="14" id="KW-1185">Reference proteome</keyword>
<keyword evidence="8" id="KW-0299">Galactose metabolism</keyword>
<dbReference type="GO" id="GO:0005829">
    <property type="term" value="C:cytosol"/>
    <property type="evidence" value="ECO:0007669"/>
    <property type="project" value="TreeGrafter"/>
</dbReference>
<dbReference type="InterPro" id="IPR036291">
    <property type="entry name" value="NAD(P)-bd_dom_sf"/>
</dbReference>
<evidence type="ECO:0000256" key="11">
    <source>
        <dbReference type="ARBA" id="ARBA00033067"/>
    </source>
</evidence>
<dbReference type="EMBL" id="OMOH01000009">
    <property type="protein sequence ID" value="SPF69164.1"/>
    <property type="molecule type" value="Genomic_DNA"/>
</dbReference>
<evidence type="ECO:0000256" key="6">
    <source>
        <dbReference type="ARBA" id="ARBA00018569"/>
    </source>
</evidence>
<proteinExistence type="inferred from homology"/>
<dbReference type="InterPro" id="IPR001509">
    <property type="entry name" value="Epimerase_deHydtase"/>
</dbReference>
<evidence type="ECO:0000256" key="10">
    <source>
        <dbReference type="ARBA" id="ARBA00031367"/>
    </source>
</evidence>
<dbReference type="PRINTS" id="PR01713">
    <property type="entry name" value="NUCEPIMERASE"/>
</dbReference>
<reference evidence="14" key="1">
    <citation type="submission" date="2018-02" db="EMBL/GenBank/DDBJ databases">
        <authorList>
            <person name="Hornung B."/>
        </authorList>
    </citation>
    <scope>NUCLEOTIDE SEQUENCE [LARGE SCALE GENOMIC DNA]</scope>
</reference>
<protein>
    <recommendedName>
        <fullName evidence="6">UDP-glucose 4-epimerase</fullName>
        <ecNumber evidence="5">5.1.3.2</ecNumber>
    </recommendedName>
    <alternativeName>
        <fullName evidence="11">Galactowaldenase</fullName>
    </alternativeName>
    <alternativeName>
        <fullName evidence="10">UDP-galactose 4-epimerase</fullName>
    </alternativeName>
</protein>
<dbReference type="InterPro" id="IPR005886">
    <property type="entry name" value="UDP_G4E"/>
</dbReference>
<evidence type="ECO:0000313" key="14">
    <source>
        <dbReference type="Proteomes" id="UP000265962"/>
    </source>
</evidence>
<dbReference type="PANTHER" id="PTHR43725">
    <property type="entry name" value="UDP-GLUCOSE 4-EPIMERASE"/>
    <property type="match status" value="1"/>
</dbReference>
<keyword evidence="8" id="KW-0119">Carbohydrate metabolism</keyword>
<evidence type="ECO:0000256" key="4">
    <source>
        <dbReference type="ARBA" id="ARBA00007637"/>
    </source>
</evidence>
<dbReference type="UniPathway" id="UPA00214"/>
<dbReference type="SUPFAM" id="SSF51735">
    <property type="entry name" value="NAD(P)-binding Rossmann-fold domains"/>
    <property type="match status" value="1"/>
</dbReference>
<evidence type="ECO:0000313" key="13">
    <source>
        <dbReference type="EMBL" id="SPF69164.1"/>
    </source>
</evidence>
<dbReference type="Gene3D" id="3.90.25.10">
    <property type="entry name" value="UDP-galactose 4-epimerase, domain 1"/>
    <property type="match status" value="1"/>
</dbReference>
<evidence type="ECO:0000256" key="3">
    <source>
        <dbReference type="ARBA" id="ARBA00004947"/>
    </source>
</evidence>
<dbReference type="Gene3D" id="3.40.50.720">
    <property type="entry name" value="NAD(P)-binding Rossmann-like Domain"/>
    <property type="match status" value="1"/>
</dbReference>
<comment type="similarity">
    <text evidence="4">Belongs to the NAD(P)-dependent epimerase/dehydratase family.</text>
</comment>
<dbReference type="PANTHER" id="PTHR43725:SF47">
    <property type="entry name" value="UDP-GLUCOSE 4-EPIMERASE"/>
    <property type="match status" value="1"/>
</dbReference>
<dbReference type="EC" id="5.1.3.2" evidence="5"/>
<dbReference type="AlphaFoldDB" id="A0A375I2R5"/>
<organism evidence="13 14">
    <name type="scientific">Propionibacterium ruminifibrarum</name>
    <dbReference type="NCBI Taxonomy" id="1962131"/>
    <lineage>
        <taxon>Bacteria</taxon>
        <taxon>Bacillati</taxon>
        <taxon>Actinomycetota</taxon>
        <taxon>Actinomycetes</taxon>
        <taxon>Propionibacteriales</taxon>
        <taxon>Propionibacteriaceae</taxon>
        <taxon>Propionibacterium</taxon>
    </lineage>
</organism>
<gene>
    <name evidence="13" type="ORF">PROPJV5_2125</name>
</gene>
<dbReference type="NCBIfam" id="TIGR01179">
    <property type="entry name" value="galE"/>
    <property type="match status" value="1"/>
</dbReference>
<keyword evidence="9 13" id="KW-0413">Isomerase</keyword>
<keyword evidence="7" id="KW-0520">NAD</keyword>
<name>A0A375I2R5_9ACTN</name>
<dbReference type="RefSeq" id="WP_119716275.1">
    <property type="nucleotide sequence ID" value="NZ_OMOH01000009.1"/>
</dbReference>
<evidence type="ECO:0000256" key="2">
    <source>
        <dbReference type="ARBA" id="ARBA00001911"/>
    </source>
</evidence>
<dbReference type="Pfam" id="PF01370">
    <property type="entry name" value="Epimerase"/>
    <property type="match status" value="1"/>
</dbReference>
<dbReference type="Proteomes" id="UP000265962">
    <property type="component" value="Unassembled WGS sequence"/>
</dbReference>
<comment type="catalytic activity">
    <reaction evidence="1">
        <text>UDP-alpha-D-glucose = UDP-alpha-D-galactose</text>
        <dbReference type="Rhea" id="RHEA:22168"/>
        <dbReference type="ChEBI" id="CHEBI:58885"/>
        <dbReference type="ChEBI" id="CHEBI:66914"/>
        <dbReference type="EC" id="5.1.3.2"/>
    </reaction>
</comment>
<evidence type="ECO:0000256" key="8">
    <source>
        <dbReference type="ARBA" id="ARBA00023144"/>
    </source>
</evidence>
<dbReference type="GO" id="GO:0003978">
    <property type="term" value="F:UDP-glucose 4-epimerase activity"/>
    <property type="evidence" value="ECO:0007669"/>
    <property type="project" value="UniProtKB-EC"/>
</dbReference>
<comment type="pathway">
    <text evidence="3">Carbohydrate metabolism; galactose metabolism.</text>
</comment>
<evidence type="ECO:0000256" key="1">
    <source>
        <dbReference type="ARBA" id="ARBA00000083"/>
    </source>
</evidence>
<evidence type="ECO:0000256" key="9">
    <source>
        <dbReference type="ARBA" id="ARBA00023235"/>
    </source>
</evidence>
<comment type="cofactor">
    <cofactor evidence="2">
        <name>NAD(+)</name>
        <dbReference type="ChEBI" id="CHEBI:57540"/>
    </cofactor>
</comment>
<evidence type="ECO:0000256" key="7">
    <source>
        <dbReference type="ARBA" id="ARBA00023027"/>
    </source>
</evidence>
<accession>A0A375I2R5</accession>
<evidence type="ECO:0000259" key="12">
    <source>
        <dbReference type="Pfam" id="PF01370"/>
    </source>
</evidence>
<dbReference type="OrthoDB" id="9801785at2"/>
<feature type="domain" description="NAD-dependent epimerase/dehydratase" evidence="12">
    <location>
        <begin position="3"/>
        <end position="255"/>
    </location>
</feature>